<keyword evidence="1" id="KW-0732">Signal</keyword>
<dbReference type="KEGG" id="bcoh:BC6307_20995"/>
<feature type="chain" id="PRO_5011270641" evidence="1">
    <location>
        <begin position="27"/>
        <end position="228"/>
    </location>
</feature>
<dbReference type="Proteomes" id="UP000215224">
    <property type="component" value="Chromosome"/>
</dbReference>
<dbReference type="RefSeq" id="WP_066415117.1">
    <property type="nucleotide sequence ID" value="NZ_CP018866.1"/>
</dbReference>
<keyword evidence="3" id="KW-1185">Reference proteome</keyword>
<evidence type="ECO:0000256" key="1">
    <source>
        <dbReference type="SAM" id="SignalP"/>
    </source>
</evidence>
<reference evidence="2" key="1">
    <citation type="submission" date="2016-12" db="EMBL/GenBank/DDBJ databases">
        <title>The whole genome sequencing and assembly of Bacillus cohnii DSM 6307T strain.</title>
        <authorList>
            <person name="Lee Y.-J."/>
            <person name="Yi H."/>
            <person name="Bahn Y.-S."/>
            <person name="Kim J.F."/>
            <person name="Lee D.-W."/>
        </authorList>
    </citation>
    <scope>NUCLEOTIDE SEQUENCE [LARGE SCALE GENOMIC DNA]</scope>
    <source>
        <strain evidence="2">DSM 6307</strain>
    </source>
</reference>
<dbReference type="AlphaFoldDB" id="A0A223KVT4"/>
<proteinExistence type="predicted"/>
<evidence type="ECO:0000313" key="3">
    <source>
        <dbReference type="Proteomes" id="UP000215224"/>
    </source>
</evidence>
<name>A0A223KVT4_9BACI</name>
<feature type="signal peptide" evidence="1">
    <location>
        <begin position="1"/>
        <end position="26"/>
    </location>
</feature>
<organism evidence="2 3">
    <name type="scientific">Sutcliffiella cohnii</name>
    <dbReference type="NCBI Taxonomy" id="33932"/>
    <lineage>
        <taxon>Bacteria</taxon>
        <taxon>Bacillati</taxon>
        <taxon>Bacillota</taxon>
        <taxon>Bacilli</taxon>
        <taxon>Bacillales</taxon>
        <taxon>Bacillaceae</taxon>
        <taxon>Sutcliffiella</taxon>
    </lineage>
</organism>
<sequence length="228" mass="25334">MKKLTFLLSISFMFLCVIVGGNSVGAQELTKKEVDGSSLVNDEIQIDKNLSLEEIFDNYELEVLDESEFAELSSEVGVLNFESKEDFHKFLIEAESQPAEIHGDIFLDAKYQLLKNNDQIGIAAGSNMTRTHSYSSSTWMGATLTLTGTYNIYSYNSFRSITEGSASTRFSGFTVGLSWTETNKGVNIASNGQSAYTWAEGTVGYVIFIEGIGTVYERPTDIYFTYHI</sequence>
<protein>
    <submittedName>
        <fullName evidence="2">Uncharacterized protein</fullName>
    </submittedName>
</protein>
<accession>A0A223KVT4</accession>
<gene>
    <name evidence="2" type="ORF">BC6307_20995</name>
</gene>
<dbReference type="EMBL" id="CP018866">
    <property type="protein sequence ID" value="AST93566.1"/>
    <property type="molecule type" value="Genomic_DNA"/>
</dbReference>
<evidence type="ECO:0000313" key="2">
    <source>
        <dbReference type="EMBL" id="AST93566.1"/>
    </source>
</evidence>